<dbReference type="PROSITE" id="PS51736">
    <property type="entry name" value="RECOMBINASES_3"/>
    <property type="match status" value="1"/>
</dbReference>
<dbReference type="InterPro" id="IPR011109">
    <property type="entry name" value="DNA_bind_recombinase_dom"/>
</dbReference>
<sequence length="547" mass="63544">MKDLSMFNGFAKKGSSTVFKADGKAVIYTRVSSKDQMDNGASLETQKVYCELLAKRKGIVIASYFGGTYESAKSDERKEFTKMLNYVKRKKDISYIIVYSYERFSRTGANGAYISDQLKKQGIVTLSATQDLDPWSSSGEFQQNMFYLWGQFDNNQRRDKCVTGMQSKVRKGYWIGATPFGYTNLNPGNGKIPNHVVNEEGKLLRKAFLWKAEHNMAHTEIAKRLKDKGLNVTDKKLSKYFRNPFYCGVIVNSIVPGEVIEGKHEAMISKETFLKIHNLLQSREDGVKYTLDDENLPLKMFVRSSTCNTPYTGYIVRKKGLYYYKNRRKGSKENKSAKIMHQKFKELLTTFSFRDTKYIPPFKEILTYTFYEMNKERLEDIKRKENELKQLQTKLDRIEERFVFEEISKDQYDKFRSKLEQEKYQIEEEVQKNDFKSSNLEKALDLGLQYSCNLPLLWESGDIETKRAIQFMVFPNGILYDFKNDAFRTPRVNLIFDSINLLSSSCGVNKKENLHFQNEDSLLVESEGFEPSSKQVIQQLSTRLVLV</sequence>
<evidence type="ECO:0000256" key="1">
    <source>
        <dbReference type="SAM" id="Coils"/>
    </source>
</evidence>
<keyword evidence="1" id="KW-0175">Coiled coil</keyword>
<dbReference type="InterPro" id="IPR050639">
    <property type="entry name" value="SSR_resolvase"/>
</dbReference>
<comment type="caution">
    <text evidence="4">The sequence shown here is derived from an EMBL/GenBank/DDBJ whole genome shotgun (WGS) entry which is preliminary data.</text>
</comment>
<dbReference type="Gene3D" id="3.90.1750.20">
    <property type="entry name" value="Putative Large Serine Recombinase, Chain B, Domain 2"/>
    <property type="match status" value="1"/>
</dbReference>
<evidence type="ECO:0000313" key="5">
    <source>
        <dbReference type="Proteomes" id="UP001501758"/>
    </source>
</evidence>
<dbReference type="SUPFAM" id="SSF53041">
    <property type="entry name" value="Resolvase-like"/>
    <property type="match status" value="1"/>
</dbReference>
<dbReference type="Gene3D" id="3.40.50.1390">
    <property type="entry name" value="Resolvase, N-terminal catalytic domain"/>
    <property type="match status" value="1"/>
</dbReference>
<dbReference type="InterPro" id="IPR036162">
    <property type="entry name" value="Resolvase-like_N_sf"/>
</dbReference>
<keyword evidence="5" id="KW-1185">Reference proteome</keyword>
<dbReference type="Pfam" id="PF07508">
    <property type="entry name" value="Recombinase"/>
    <property type="match status" value="1"/>
</dbReference>
<dbReference type="InterPro" id="IPR038109">
    <property type="entry name" value="DNA_bind_recomb_sf"/>
</dbReference>
<accession>A0ABN1J1T3</accession>
<dbReference type="PROSITE" id="PS51737">
    <property type="entry name" value="RECOMBINASE_DNA_BIND"/>
    <property type="match status" value="1"/>
</dbReference>
<dbReference type="Proteomes" id="UP001501758">
    <property type="component" value="Unassembled WGS sequence"/>
</dbReference>
<feature type="domain" description="Resolvase/invertase-type recombinase catalytic" evidence="2">
    <location>
        <begin position="24"/>
        <end position="172"/>
    </location>
</feature>
<evidence type="ECO:0000259" key="3">
    <source>
        <dbReference type="PROSITE" id="PS51737"/>
    </source>
</evidence>
<dbReference type="PANTHER" id="PTHR30461:SF23">
    <property type="entry name" value="DNA RECOMBINASE-RELATED"/>
    <property type="match status" value="1"/>
</dbReference>
<reference evidence="4 5" key="1">
    <citation type="journal article" date="2019" name="Int. J. Syst. Evol. Microbiol.">
        <title>The Global Catalogue of Microorganisms (GCM) 10K type strain sequencing project: providing services to taxonomists for standard genome sequencing and annotation.</title>
        <authorList>
            <consortium name="The Broad Institute Genomics Platform"/>
            <consortium name="The Broad Institute Genome Sequencing Center for Infectious Disease"/>
            <person name="Wu L."/>
            <person name="Ma J."/>
        </authorList>
    </citation>
    <scope>NUCLEOTIDE SEQUENCE [LARGE SCALE GENOMIC DNA]</scope>
    <source>
        <strain evidence="4 5">JCM 15974</strain>
    </source>
</reference>
<dbReference type="SMART" id="SM00857">
    <property type="entry name" value="Resolvase"/>
    <property type="match status" value="1"/>
</dbReference>
<dbReference type="CDD" id="cd00338">
    <property type="entry name" value="Ser_Recombinase"/>
    <property type="match status" value="1"/>
</dbReference>
<name>A0ABN1J1T3_9FLAO</name>
<organism evidence="4 5">
    <name type="scientific">Aquimarina litoralis</name>
    <dbReference type="NCBI Taxonomy" id="584605"/>
    <lineage>
        <taxon>Bacteria</taxon>
        <taxon>Pseudomonadati</taxon>
        <taxon>Bacteroidota</taxon>
        <taxon>Flavobacteriia</taxon>
        <taxon>Flavobacteriales</taxon>
        <taxon>Flavobacteriaceae</taxon>
        <taxon>Aquimarina</taxon>
    </lineage>
</organism>
<dbReference type="Pfam" id="PF00239">
    <property type="entry name" value="Resolvase"/>
    <property type="match status" value="1"/>
</dbReference>
<evidence type="ECO:0000259" key="2">
    <source>
        <dbReference type="PROSITE" id="PS51736"/>
    </source>
</evidence>
<dbReference type="EMBL" id="BAAAGE010000003">
    <property type="protein sequence ID" value="GAA0726144.1"/>
    <property type="molecule type" value="Genomic_DNA"/>
</dbReference>
<feature type="coiled-coil region" evidence="1">
    <location>
        <begin position="371"/>
        <end position="408"/>
    </location>
</feature>
<dbReference type="PANTHER" id="PTHR30461">
    <property type="entry name" value="DNA-INVERTASE FROM LAMBDOID PROPHAGE"/>
    <property type="match status" value="1"/>
</dbReference>
<feature type="domain" description="Recombinase" evidence="3">
    <location>
        <begin position="179"/>
        <end position="286"/>
    </location>
</feature>
<dbReference type="InterPro" id="IPR006119">
    <property type="entry name" value="Resolv_N"/>
</dbReference>
<evidence type="ECO:0000313" key="4">
    <source>
        <dbReference type="EMBL" id="GAA0726144.1"/>
    </source>
</evidence>
<proteinExistence type="predicted"/>
<protein>
    <submittedName>
        <fullName evidence="4">Recombinase family protein</fullName>
    </submittedName>
</protein>
<gene>
    <name evidence="4" type="ORF">GCM10009430_32830</name>
</gene>